<gene>
    <name evidence="3" type="ORF">E3T28_14205</name>
</gene>
<feature type="domain" description="5'-Nucleotidase C-terminal" evidence="2">
    <location>
        <begin position="361"/>
        <end position="501"/>
    </location>
</feature>
<dbReference type="PRINTS" id="PR01607">
    <property type="entry name" value="APYRASEFAMLY"/>
</dbReference>
<dbReference type="InterPro" id="IPR006179">
    <property type="entry name" value="5_nucleotidase/apyrase"/>
</dbReference>
<dbReference type="InterPro" id="IPR029052">
    <property type="entry name" value="Metallo-depent_PP-like"/>
</dbReference>
<keyword evidence="1" id="KW-0378">Hydrolase</keyword>
<dbReference type="Gene3D" id="3.60.21.10">
    <property type="match status" value="1"/>
</dbReference>
<sequence>MTLAGEVTFTPCGDLGQVPTLRIRRDHTLPRPLIRLLSIPALAIVLAASAPAQAQAAPPDQAADADNPRSSNSATLVYFNDAHEIGPVLSGGQDRGGVARLSTAIDTVREDNPATSVVFGGDLAGGTLFGGLYKGFPMVDAFNKIGVDLANFGQHDFDFGIDNARELVAASEFPWITSNLVDAEGEPFVAGGTWEVQRVGKVRVGFIGLTDAIDTTLASDQLDETDPVEAARAAVADMTATEKVDVVVAVTQHSMDDNRVLAQAVPEIDAIFGEEMAEYESVISYSGRVPLMAPEGNIGSLIRLDITKKGGEYIVAPSVIEVDHTVTPDPSLRQLEKFYEADMAANLSTVLATVQTPLLNPDNAVRRQETALGNWVADAFRAYHGTQIGWMNGGGLRAEAPGPDFTTRDAYSIAPFDNKVMVVQASGAGIVAALEQGVGHVDILGGGFPQVSGISYSYSPSAAVGSRVSNVRVAGEPIDVESTYSVAVTNYVVGGGDGVAGFSGGSVLVPASGAPSDAEAIMAHAKSLGVVDATTEGRITVLP</sequence>
<dbReference type="Proteomes" id="UP000297853">
    <property type="component" value="Unassembled WGS sequence"/>
</dbReference>
<evidence type="ECO:0000313" key="4">
    <source>
        <dbReference type="Proteomes" id="UP000297853"/>
    </source>
</evidence>
<dbReference type="PANTHER" id="PTHR11575">
    <property type="entry name" value="5'-NUCLEOTIDASE-RELATED"/>
    <property type="match status" value="1"/>
</dbReference>
<comment type="similarity">
    <text evidence="1">Belongs to the 5'-nucleotidase family.</text>
</comment>
<protein>
    <recommendedName>
        <fullName evidence="2">5'-Nucleotidase C-terminal domain-containing protein</fullName>
    </recommendedName>
</protein>
<name>A0ABY2IY04_9MICO</name>
<dbReference type="Gene3D" id="3.90.780.10">
    <property type="entry name" value="5'-Nucleotidase, C-terminal domain"/>
    <property type="match status" value="1"/>
</dbReference>
<dbReference type="PANTHER" id="PTHR11575:SF24">
    <property type="entry name" value="5'-NUCLEOTIDASE"/>
    <property type="match status" value="1"/>
</dbReference>
<accession>A0ABY2IY04</accession>
<evidence type="ECO:0000256" key="1">
    <source>
        <dbReference type="RuleBase" id="RU362119"/>
    </source>
</evidence>
<dbReference type="SUPFAM" id="SSF56300">
    <property type="entry name" value="Metallo-dependent phosphatases"/>
    <property type="match status" value="1"/>
</dbReference>
<dbReference type="InterPro" id="IPR036907">
    <property type="entry name" value="5'-Nucleotdase_C_sf"/>
</dbReference>
<evidence type="ECO:0000313" key="3">
    <source>
        <dbReference type="EMBL" id="TFC95089.1"/>
    </source>
</evidence>
<organism evidence="3 4">
    <name type="scientific">Cryobacterium sinapicolor</name>
    <dbReference type="NCBI Taxonomy" id="1259236"/>
    <lineage>
        <taxon>Bacteria</taxon>
        <taxon>Bacillati</taxon>
        <taxon>Actinomycetota</taxon>
        <taxon>Actinomycetes</taxon>
        <taxon>Micrococcales</taxon>
        <taxon>Microbacteriaceae</taxon>
        <taxon>Cryobacterium</taxon>
    </lineage>
</organism>
<keyword evidence="4" id="KW-1185">Reference proteome</keyword>
<comment type="caution">
    <text evidence="3">The sequence shown here is derived from an EMBL/GenBank/DDBJ whole genome shotgun (WGS) entry which is preliminary data.</text>
</comment>
<dbReference type="InterPro" id="IPR008334">
    <property type="entry name" value="5'-Nucleotdase_C"/>
</dbReference>
<dbReference type="EMBL" id="SOGQ01000079">
    <property type="protein sequence ID" value="TFC95089.1"/>
    <property type="molecule type" value="Genomic_DNA"/>
</dbReference>
<dbReference type="SUPFAM" id="SSF55816">
    <property type="entry name" value="5'-nucleotidase (syn. UDP-sugar hydrolase), C-terminal domain"/>
    <property type="match status" value="1"/>
</dbReference>
<evidence type="ECO:0000259" key="2">
    <source>
        <dbReference type="Pfam" id="PF02872"/>
    </source>
</evidence>
<proteinExistence type="inferred from homology"/>
<dbReference type="Pfam" id="PF02872">
    <property type="entry name" value="5_nucleotid_C"/>
    <property type="match status" value="1"/>
</dbReference>
<keyword evidence="1" id="KW-0547">Nucleotide-binding</keyword>
<reference evidence="3 4" key="1">
    <citation type="submission" date="2019-03" db="EMBL/GenBank/DDBJ databases">
        <title>Genomics of glacier-inhabiting Cryobacterium strains.</title>
        <authorList>
            <person name="Liu Q."/>
            <person name="Xin Y.-H."/>
        </authorList>
    </citation>
    <scope>NUCLEOTIDE SEQUENCE [LARGE SCALE GENOMIC DNA]</scope>
    <source>
        <strain evidence="3 4">TMT1-23-1</strain>
    </source>
</reference>